<dbReference type="EMBL" id="KN831775">
    <property type="protein sequence ID" value="KIM43864.1"/>
    <property type="molecule type" value="Genomic_DNA"/>
</dbReference>
<protein>
    <submittedName>
        <fullName evidence="1">Uncharacterized protein</fullName>
    </submittedName>
</protein>
<reference evidence="1 2" key="1">
    <citation type="submission" date="2014-04" db="EMBL/GenBank/DDBJ databases">
        <authorList>
            <consortium name="DOE Joint Genome Institute"/>
            <person name="Kuo A."/>
            <person name="Gay G."/>
            <person name="Dore J."/>
            <person name="Kohler A."/>
            <person name="Nagy L.G."/>
            <person name="Floudas D."/>
            <person name="Copeland A."/>
            <person name="Barry K.W."/>
            <person name="Cichocki N."/>
            <person name="Veneault-Fourrey C."/>
            <person name="LaButti K."/>
            <person name="Lindquist E.A."/>
            <person name="Lipzen A."/>
            <person name="Lundell T."/>
            <person name="Morin E."/>
            <person name="Murat C."/>
            <person name="Sun H."/>
            <person name="Tunlid A."/>
            <person name="Henrissat B."/>
            <person name="Grigoriev I.V."/>
            <person name="Hibbett D.S."/>
            <person name="Martin F."/>
            <person name="Nordberg H.P."/>
            <person name="Cantor M.N."/>
            <person name="Hua S.X."/>
        </authorList>
    </citation>
    <scope>NUCLEOTIDE SEQUENCE [LARGE SCALE GENOMIC DNA]</scope>
    <source>
        <strain evidence="2">h7</strain>
    </source>
</reference>
<dbReference type="Proteomes" id="UP000053424">
    <property type="component" value="Unassembled WGS sequence"/>
</dbReference>
<evidence type="ECO:0000313" key="1">
    <source>
        <dbReference type="EMBL" id="KIM43864.1"/>
    </source>
</evidence>
<proteinExistence type="predicted"/>
<keyword evidence="2" id="KW-1185">Reference proteome</keyword>
<dbReference type="AlphaFoldDB" id="A0A0C3CI97"/>
<accession>A0A0C3CI97</accession>
<gene>
    <name evidence="1" type="ORF">M413DRAFT_390304</name>
</gene>
<name>A0A0C3CI97_HEBCY</name>
<dbReference type="HOGENOM" id="CLU_1749896_0_0_1"/>
<sequence>MQFIFVCRSSNGVTYHPSTQIRCQICDQTLSPDGIHPRNEMRSGIRSTCPSIIHQVPPPTASSSSIPLACSYQCSGYPIPPQLRPISKIPVSNDFLESPSAEYSSTPELGAYPREETRQTKVMVPLSTQIPKPIYHWNGLSNSLRLRLG</sequence>
<organism evidence="1 2">
    <name type="scientific">Hebeloma cylindrosporum</name>
    <dbReference type="NCBI Taxonomy" id="76867"/>
    <lineage>
        <taxon>Eukaryota</taxon>
        <taxon>Fungi</taxon>
        <taxon>Dikarya</taxon>
        <taxon>Basidiomycota</taxon>
        <taxon>Agaricomycotina</taxon>
        <taxon>Agaricomycetes</taxon>
        <taxon>Agaricomycetidae</taxon>
        <taxon>Agaricales</taxon>
        <taxon>Agaricineae</taxon>
        <taxon>Hymenogastraceae</taxon>
        <taxon>Hebeloma</taxon>
    </lineage>
</organism>
<reference evidence="2" key="2">
    <citation type="submission" date="2015-01" db="EMBL/GenBank/DDBJ databases">
        <title>Evolutionary Origins and Diversification of the Mycorrhizal Mutualists.</title>
        <authorList>
            <consortium name="DOE Joint Genome Institute"/>
            <consortium name="Mycorrhizal Genomics Consortium"/>
            <person name="Kohler A."/>
            <person name="Kuo A."/>
            <person name="Nagy L.G."/>
            <person name="Floudas D."/>
            <person name="Copeland A."/>
            <person name="Barry K.W."/>
            <person name="Cichocki N."/>
            <person name="Veneault-Fourrey C."/>
            <person name="LaButti K."/>
            <person name="Lindquist E.A."/>
            <person name="Lipzen A."/>
            <person name="Lundell T."/>
            <person name="Morin E."/>
            <person name="Murat C."/>
            <person name="Riley R."/>
            <person name="Ohm R."/>
            <person name="Sun H."/>
            <person name="Tunlid A."/>
            <person name="Henrissat B."/>
            <person name="Grigoriev I.V."/>
            <person name="Hibbett D.S."/>
            <person name="Martin F."/>
        </authorList>
    </citation>
    <scope>NUCLEOTIDE SEQUENCE [LARGE SCALE GENOMIC DNA]</scope>
    <source>
        <strain evidence="2">h7</strain>
    </source>
</reference>
<evidence type="ECO:0000313" key="2">
    <source>
        <dbReference type="Proteomes" id="UP000053424"/>
    </source>
</evidence>